<keyword evidence="3" id="KW-1185">Reference proteome</keyword>
<accession>A0A4D9D3I8</accession>
<gene>
    <name evidence="2" type="ORF">NSK_005110</name>
</gene>
<organism evidence="2 3">
    <name type="scientific">Nannochloropsis salina CCMP1776</name>
    <dbReference type="NCBI Taxonomy" id="1027361"/>
    <lineage>
        <taxon>Eukaryota</taxon>
        <taxon>Sar</taxon>
        <taxon>Stramenopiles</taxon>
        <taxon>Ochrophyta</taxon>
        <taxon>Eustigmatophyceae</taxon>
        <taxon>Eustigmatales</taxon>
        <taxon>Monodopsidaceae</taxon>
        <taxon>Microchloropsis</taxon>
        <taxon>Microchloropsis salina</taxon>
    </lineage>
</organism>
<sequence length="479" mass="54600">MLLRGVSIEKSTTAVSKLSSESSIGSQEDLELALRITKEKIPHEKVERQKQPKGNMQNEENDPANPIKKANSKEKASILGPFDAEGRNPAIPLLQPAGEKATRPPISGRPPLHRPASETQIQKIILTISSIDRGERISDLWAGDKLLTILKTLVSVRELCERGFDLTVWFIAAWKISQQRELIEEALFCQRTQEPVQIRYWDHFPPDVGGFLSSRHRLAMAKVMDEYDFFISIEDDIYLTPSMVDAFVHASGRLALTTDAYAREHHMVGFSRKEHDLLREDRAWALWETLAVDYHVLQLPGAGWWAQVTGNPHQAMWMATREQIYNFESRCESGFLKLKHPREAEWVEVRLHGTRGVGGGEPVQIMYDAKLRGLEYLMMHLLSSLILILSHKHFVHRLLQFHSGALQIFMGPEECEDIRKVLPIDDDIGGFESFTVWHMTDSKLRVMGEGVALVRDIVTHLNAEKAWRKGKIRGARRKN</sequence>
<dbReference type="Proteomes" id="UP000355283">
    <property type="component" value="Unassembled WGS sequence"/>
</dbReference>
<feature type="compositionally biased region" description="Polar residues" evidence="1">
    <location>
        <begin position="9"/>
        <end position="26"/>
    </location>
</feature>
<dbReference type="EMBL" id="SDOX01000021">
    <property type="protein sequence ID" value="TFJ84015.1"/>
    <property type="molecule type" value="Genomic_DNA"/>
</dbReference>
<comment type="caution">
    <text evidence="2">The sequence shown here is derived from an EMBL/GenBank/DDBJ whole genome shotgun (WGS) entry which is preliminary data.</text>
</comment>
<feature type="compositionally biased region" description="Basic and acidic residues" evidence="1">
    <location>
        <begin position="39"/>
        <end position="50"/>
    </location>
</feature>
<dbReference type="AlphaFoldDB" id="A0A4D9D3I8"/>
<proteinExistence type="predicted"/>
<reference evidence="2 3" key="1">
    <citation type="submission" date="2019-01" db="EMBL/GenBank/DDBJ databases">
        <title>Nuclear Genome Assembly of the Microalgal Biofuel strain Nannochloropsis salina CCMP1776.</title>
        <authorList>
            <person name="Hovde B."/>
        </authorList>
    </citation>
    <scope>NUCLEOTIDE SEQUENCE [LARGE SCALE GENOMIC DNA]</scope>
    <source>
        <strain evidence="2 3">CCMP1776</strain>
    </source>
</reference>
<evidence type="ECO:0000313" key="3">
    <source>
        <dbReference type="Proteomes" id="UP000355283"/>
    </source>
</evidence>
<protein>
    <submittedName>
        <fullName evidence="2">Uncharacterized protein</fullName>
    </submittedName>
</protein>
<dbReference type="OrthoDB" id="196836at2759"/>
<feature type="region of interest" description="Disordered" evidence="1">
    <location>
        <begin position="39"/>
        <end position="114"/>
    </location>
</feature>
<evidence type="ECO:0000313" key="2">
    <source>
        <dbReference type="EMBL" id="TFJ84015.1"/>
    </source>
</evidence>
<feature type="region of interest" description="Disordered" evidence="1">
    <location>
        <begin position="1"/>
        <end position="27"/>
    </location>
</feature>
<name>A0A4D9D3I8_9STRA</name>
<evidence type="ECO:0000256" key="1">
    <source>
        <dbReference type="SAM" id="MobiDB-lite"/>
    </source>
</evidence>